<evidence type="ECO:0000259" key="9">
    <source>
        <dbReference type="PROSITE" id="PS01124"/>
    </source>
</evidence>
<sequence length="455" mass="53049">MKVIIVDDEKLVRRGLISIMPWSKYQMEVVGEAGNGRKALELLEQQDVDIVFTDLMMPEMSGFELMEAMSEKYPGKSVVVLSCHEEFAYAQKAIRMGALDYVVKNDLETDTMDEVLRRIARTYEERNIKKQAPDKKLFDRAMVVLKLGDDEQAAKLVEKLSAGNVIHYLDRHCWFFALDSLGPEQEKTLIADIKQASCLPVLVHGLGGITLGETVDRLHAYLSSGLLYDYKHWVTFWEWAADKELEWVEPEKERLGLRWNSPDWIYSNEEYELLLQDTVALRLPMDELKKLLFPAFLENGRLLLMLEWSMQLIFRLEPLRMWEEWKTALEEERGKLRSIVCKSKYGDDIVRVIYKAIRFMHEQEEMNFSQHELAGIANMSRTYFSQCFKNVTGKSFNDYATEIRMSKAQQLLVHTNTPIYQIAQLVGFKDEKYFSKLFLQEIGMLPSDFRNRNAI</sequence>
<dbReference type="Proteomes" id="UP000518605">
    <property type="component" value="Unassembled WGS sequence"/>
</dbReference>
<dbReference type="InterPro" id="IPR009057">
    <property type="entry name" value="Homeodomain-like_sf"/>
</dbReference>
<evidence type="ECO:0000313" key="11">
    <source>
        <dbReference type="EMBL" id="MBB3153465.1"/>
    </source>
</evidence>
<evidence type="ECO:0000256" key="2">
    <source>
        <dbReference type="ARBA" id="ARBA00022490"/>
    </source>
</evidence>
<dbReference type="PANTHER" id="PTHR42713:SF3">
    <property type="entry name" value="TRANSCRIPTIONAL REGULATORY PROTEIN HPTR"/>
    <property type="match status" value="1"/>
</dbReference>
<dbReference type="Pfam" id="PF00072">
    <property type="entry name" value="Response_reg"/>
    <property type="match status" value="1"/>
</dbReference>
<dbReference type="SUPFAM" id="SSF46689">
    <property type="entry name" value="Homeodomain-like"/>
    <property type="match status" value="2"/>
</dbReference>
<evidence type="ECO:0000256" key="1">
    <source>
        <dbReference type="ARBA" id="ARBA00004496"/>
    </source>
</evidence>
<dbReference type="SMART" id="SM00342">
    <property type="entry name" value="HTH_ARAC"/>
    <property type="match status" value="1"/>
</dbReference>
<dbReference type="InterPro" id="IPR011006">
    <property type="entry name" value="CheY-like_superfamily"/>
</dbReference>
<keyword evidence="12" id="KW-1185">Reference proteome</keyword>
<dbReference type="InterPro" id="IPR018062">
    <property type="entry name" value="HTH_AraC-typ_CS"/>
</dbReference>
<evidence type="ECO:0000256" key="4">
    <source>
        <dbReference type="ARBA" id="ARBA00023012"/>
    </source>
</evidence>
<evidence type="ECO:0000259" key="10">
    <source>
        <dbReference type="PROSITE" id="PS50110"/>
    </source>
</evidence>
<feature type="domain" description="Response regulatory" evidence="10">
    <location>
        <begin position="2"/>
        <end position="119"/>
    </location>
</feature>
<dbReference type="InterPro" id="IPR018060">
    <property type="entry name" value="HTH_AraC"/>
</dbReference>
<dbReference type="PROSITE" id="PS00041">
    <property type="entry name" value="HTH_ARAC_FAMILY_1"/>
    <property type="match status" value="1"/>
</dbReference>
<dbReference type="RefSeq" id="WP_183565084.1">
    <property type="nucleotide sequence ID" value="NZ_CBCSLB010000007.1"/>
</dbReference>
<evidence type="ECO:0000313" key="12">
    <source>
        <dbReference type="Proteomes" id="UP000518605"/>
    </source>
</evidence>
<keyword evidence="4" id="KW-0902">Two-component regulatory system</keyword>
<dbReference type="GO" id="GO:0043565">
    <property type="term" value="F:sequence-specific DNA binding"/>
    <property type="evidence" value="ECO:0007669"/>
    <property type="project" value="InterPro"/>
</dbReference>
<dbReference type="Gene3D" id="1.10.10.60">
    <property type="entry name" value="Homeodomain-like"/>
    <property type="match status" value="2"/>
</dbReference>
<dbReference type="InterPro" id="IPR051552">
    <property type="entry name" value="HptR"/>
</dbReference>
<name>A0A7W5CA25_9BACL</name>
<keyword evidence="2" id="KW-0963">Cytoplasm</keyword>
<protein>
    <submittedName>
        <fullName evidence="11">Two-component system response regulator YesN</fullName>
    </submittedName>
</protein>
<dbReference type="SUPFAM" id="SSF52172">
    <property type="entry name" value="CheY-like"/>
    <property type="match status" value="1"/>
</dbReference>
<keyword evidence="7" id="KW-0804">Transcription</keyword>
<dbReference type="GO" id="GO:0000160">
    <property type="term" value="P:phosphorelay signal transduction system"/>
    <property type="evidence" value="ECO:0007669"/>
    <property type="project" value="UniProtKB-KW"/>
</dbReference>
<proteinExistence type="predicted"/>
<dbReference type="AlphaFoldDB" id="A0A7W5CA25"/>
<keyword evidence="5" id="KW-0805">Transcription regulation</keyword>
<dbReference type="GO" id="GO:0005737">
    <property type="term" value="C:cytoplasm"/>
    <property type="evidence" value="ECO:0007669"/>
    <property type="project" value="UniProtKB-SubCell"/>
</dbReference>
<feature type="modified residue" description="4-aspartylphosphate" evidence="8">
    <location>
        <position position="54"/>
    </location>
</feature>
<evidence type="ECO:0000256" key="6">
    <source>
        <dbReference type="ARBA" id="ARBA00023125"/>
    </source>
</evidence>
<dbReference type="PROSITE" id="PS01124">
    <property type="entry name" value="HTH_ARAC_FAMILY_2"/>
    <property type="match status" value="1"/>
</dbReference>
<evidence type="ECO:0000256" key="7">
    <source>
        <dbReference type="ARBA" id="ARBA00023163"/>
    </source>
</evidence>
<comment type="subcellular location">
    <subcellularLocation>
        <location evidence="1">Cytoplasm</location>
    </subcellularLocation>
</comment>
<dbReference type="SMART" id="SM00448">
    <property type="entry name" value="REC"/>
    <property type="match status" value="1"/>
</dbReference>
<evidence type="ECO:0000256" key="3">
    <source>
        <dbReference type="ARBA" id="ARBA00022553"/>
    </source>
</evidence>
<accession>A0A7W5CA25</accession>
<feature type="domain" description="HTH araC/xylS-type" evidence="9">
    <location>
        <begin position="354"/>
        <end position="452"/>
    </location>
</feature>
<dbReference type="Gene3D" id="3.40.50.2300">
    <property type="match status" value="1"/>
</dbReference>
<dbReference type="PROSITE" id="PS50110">
    <property type="entry name" value="RESPONSE_REGULATORY"/>
    <property type="match status" value="1"/>
</dbReference>
<comment type="caution">
    <text evidence="11">The sequence shown here is derived from an EMBL/GenBank/DDBJ whole genome shotgun (WGS) entry which is preliminary data.</text>
</comment>
<reference evidence="11 12" key="1">
    <citation type="submission" date="2020-08" db="EMBL/GenBank/DDBJ databases">
        <title>Genomic Encyclopedia of Type Strains, Phase III (KMG-III): the genomes of soil and plant-associated and newly described type strains.</title>
        <authorList>
            <person name="Whitman W."/>
        </authorList>
    </citation>
    <scope>NUCLEOTIDE SEQUENCE [LARGE SCALE GENOMIC DNA]</scope>
    <source>
        <strain evidence="11 12">CECT 8234</strain>
    </source>
</reference>
<dbReference type="InterPro" id="IPR001789">
    <property type="entry name" value="Sig_transdc_resp-reg_receiver"/>
</dbReference>
<dbReference type="PANTHER" id="PTHR42713">
    <property type="entry name" value="HISTIDINE KINASE-RELATED"/>
    <property type="match status" value="1"/>
</dbReference>
<organism evidence="11 12">
    <name type="scientific">Paenibacillus endophyticus</name>
    <dbReference type="NCBI Taxonomy" id="1294268"/>
    <lineage>
        <taxon>Bacteria</taxon>
        <taxon>Bacillati</taxon>
        <taxon>Bacillota</taxon>
        <taxon>Bacilli</taxon>
        <taxon>Bacillales</taxon>
        <taxon>Paenibacillaceae</taxon>
        <taxon>Paenibacillus</taxon>
    </lineage>
</organism>
<dbReference type="GO" id="GO:0003700">
    <property type="term" value="F:DNA-binding transcription factor activity"/>
    <property type="evidence" value="ECO:0007669"/>
    <property type="project" value="InterPro"/>
</dbReference>
<evidence type="ECO:0000256" key="8">
    <source>
        <dbReference type="PROSITE-ProRule" id="PRU00169"/>
    </source>
</evidence>
<evidence type="ECO:0000256" key="5">
    <source>
        <dbReference type="ARBA" id="ARBA00023015"/>
    </source>
</evidence>
<dbReference type="Pfam" id="PF12833">
    <property type="entry name" value="HTH_18"/>
    <property type="match status" value="1"/>
</dbReference>
<keyword evidence="3 8" id="KW-0597">Phosphoprotein</keyword>
<dbReference type="EMBL" id="JACHXW010000010">
    <property type="protein sequence ID" value="MBB3153465.1"/>
    <property type="molecule type" value="Genomic_DNA"/>
</dbReference>
<gene>
    <name evidence="11" type="ORF">FHS16_003527</name>
</gene>
<keyword evidence="6" id="KW-0238">DNA-binding</keyword>
<dbReference type="CDD" id="cd17536">
    <property type="entry name" value="REC_YesN-like"/>
    <property type="match status" value="1"/>
</dbReference>